<dbReference type="Proteomes" id="UP001227268">
    <property type="component" value="Unassembled WGS sequence"/>
</dbReference>
<proteinExistence type="predicted"/>
<evidence type="ECO:0000313" key="2">
    <source>
        <dbReference type="Proteomes" id="UP001227268"/>
    </source>
</evidence>
<dbReference type="EMBL" id="JASBWT010000002">
    <property type="protein sequence ID" value="KAJ9107545.1"/>
    <property type="molecule type" value="Genomic_DNA"/>
</dbReference>
<sequence>MRPSGPRVRSSDPRQPRQPSPASASSSARPPPGRSGQPADRDQAFASIFGHPAGGQHTPAAPHTHSAVESQGYSYNQAPPARVHPHQQYQQAAQPPYRSTPEPFGRSSASSGGYEAFAPPLPPLPPQQRQTSSYSTNTGSPYGRPSASNGGYEAFAPPLPPPPPRPQIGSFTSTGRPLGPQERGSAATMSMGHGVRREQSSNAYQGYAYEPEATYPARRISGGSSMTGLAPGFTSINTSGAGQLYDSNPTMDVTGRRVSGSSTNGPYGRPQRDDSFSINPNLVHNNSITSVRSGSNVGLGRAYNGYEPGTNAPSADSPGSMYDSIFENIASNSSTTSLPHVQGLPQKPSGPQQMTDMSNANSPPPEYSTYAPHDPPRRSSSQLSGRPRISALTTRSAAPALPDIVRDAEGLRLFNGPAGADRSRLSRRSDSSAISDGQSSGRYSYEDEMRDHVHPVGMRSDVYGARTHRRQMSNSSVVSTGSVQSGYALVSGVARGSASHLPLIDSGSRLADAQNPPIIASPATGIVENYHSGATNVARNRLSSGPSFESVRSLPYMSGTQPNSDQRSSYGSFDMRATSFSGPQVNRDIAVTAVRTGSLGHAGRFGRSHMSGNYVMGHPSPSTTSVDLATQSSLRSKPPSVNQAGRHRFLDVYPALLSRVAEVFRQHIPLSDRVKDGLSYKDAFDGKEALDLLCDIIRTPDRNLAMLVARSLESQKFFHEVTYGGYRFKGDATEIYRFRERLPSPFPGAENGLPNVDLQLKTTDVSARLEMRPSSKAYSSGSLTSPIASTTTSPLTTPQAVRIPLKDADADDLGRNNLSSDYSSEDDSLPTGVFILLSSCYSPTCSRDKLCYSVSCPRRADQQRKLNLKVEPALTRKTSEESLVEVKETGTLWIHSVPQEVVDRVDDREMRRQEAINELIYTERDFVRDMEYLRDQWIKPLRTNDVIPPAKRESFVTQVFWNTHEILAVNSIFSERLTKRQKHNHIVPYVADIMLEFIAQFEPFVVYGAHQLFGKYEFEKEKTNNPAFQKFVDETERNPASRKLELNGYLTKPTTRLARYPLLLKEILKHTPDDNPDKTEIPKVTELIKDFLTRVNEESGKSENMFNLAQLDQQLVFRQGENFDLHLRDKNRQLVFKGPLKCRGGPNGNGENADLLAFLFDHALLLVKAKWMNKQQEQYKVYRKPIPLELMLVTAPEDARSALKGPASRTGVTSSGRGTNGKSAKDVIHKPDSKHGFSLTIQHLGRKGYYLTLWAASFAARQNWLEHIDEQQQNLRNRSRVFRTLSLTDRFFVGLNKVNCASPYDGGRRIIYGTDEGVFFSNLRDERLRIPAKVVAIPNVTQVDVLEEFQLLIVLAERSVTAFPLEALDPTDPTAALKRGKRLSSHTSFFKCGVCLGRVLLCIVKSSSLSSTIKVLEPVDMSQRGKKEPTPFRKLLNNGGAHNEPFHILKTLDTQSLLDPSDSSLDFVAKRENVRPVTIYRIEEFFLLCYAEFAFYVNKTGWRARPRWAIQWEGVPTSFALHYPYILAFEPTFVEVRHVDTGHLVQIIPGNHIRCLFADAPPSQIHTPQGPLIPFRNVPGGPSHPGFGGPAYGHPPPNNPYGPPRPPGPPPSRMRNQIIFVSDDGNVQVVRLAPPGPTPPRISQANSISRR</sequence>
<protein>
    <submittedName>
        <fullName evidence="1">Uncharacterized protein</fullName>
    </submittedName>
</protein>
<organism evidence="1 2">
    <name type="scientific">Naganishia friedmannii</name>
    <dbReference type="NCBI Taxonomy" id="89922"/>
    <lineage>
        <taxon>Eukaryota</taxon>
        <taxon>Fungi</taxon>
        <taxon>Dikarya</taxon>
        <taxon>Basidiomycota</taxon>
        <taxon>Agaricomycotina</taxon>
        <taxon>Tremellomycetes</taxon>
        <taxon>Filobasidiales</taxon>
        <taxon>Filobasidiaceae</taxon>
        <taxon>Naganishia</taxon>
    </lineage>
</organism>
<reference evidence="1" key="1">
    <citation type="submission" date="2023-04" db="EMBL/GenBank/DDBJ databases">
        <title>Draft Genome sequencing of Naganishia species isolated from polar environments using Oxford Nanopore Technology.</title>
        <authorList>
            <person name="Leo P."/>
            <person name="Venkateswaran K."/>
        </authorList>
    </citation>
    <scope>NUCLEOTIDE SEQUENCE</scope>
    <source>
        <strain evidence="1">MNA-CCFEE 5423</strain>
    </source>
</reference>
<keyword evidence="2" id="KW-1185">Reference proteome</keyword>
<comment type="caution">
    <text evidence="1">The sequence shown here is derived from an EMBL/GenBank/DDBJ whole genome shotgun (WGS) entry which is preliminary data.</text>
</comment>
<accession>A0ACC2W712</accession>
<name>A0ACC2W712_9TREE</name>
<gene>
    <name evidence="1" type="ORF">QFC21_001003</name>
</gene>
<evidence type="ECO:0000313" key="1">
    <source>
        <dbReference type="EMBL" id="KAJ9107545.1"/>
    </source>
</evidence>